<dbReference type="EMBL" id="QJKJ01003922">
    <property type="protein sequence ID" value="RDX96287.1"/>
    <property type="molecule type" value="Genomic_DNA"/>
</dbReference>
<gene>
    <name evidence="1" type="ORF">CR513_21072</name>
</gene>
<name>A0A371H0F2_MUCPR</name>
<proteinExistence type="predicted"/>
<comment type="caution">
    <text evidence="1">The sequence shown here is derived from an EMBL/GenBank/DDBJ whole genome shotgun (WGS) entry which is preliminary data.</text>
</comment>
<reference evidence="1" key="1">
    <citation type="submission" date="2018-05" db="EMBL/GenBank/DDBJ databases">
        <title>Draft genome of Mucuna pruriens seed.</title>
        <authorList>
            <person name="Nnadi N.E."/>
            <person name="Vos R."/>
            <person name="Hasami M.H."/>
            <person name="Devisetty U.K."/>
            <person name="Aguiy J.C."/>
        </authorList>
    </citation>
    <scope>NUCLEOTIDE SEQUENCE [LARGE SCALE GENOMIC DNA]</scope>
    <source>
        <strain evidence="1">JCA_2017</strain>
    </source>
</reference>
<evidence type="ECO:0000313" key="2">
    <source>
        <dbReference type="Proteomes" id="UP000257109"/>
    </source>
</evidence>
<protein>
    <submittedName>
        <fullName evidence="1">Uncharacterized protein</fullName>
    </submittedName>
</protein>
<keyword evidence="2" id="KW-1185">Reference proteome</keyword>
<dbReference type="AlphaFoldDB" id="A0A371H0F2"/>
<accession>A0A371H0F2</accession>
<organism evidence="1 2">
    <name type="scientific">Mucuna pruriens</name>
    <name type="common">Velvet bean</name>
    <name type="synonym">Dolichos pruriens</name>
    <dbReference type="NCBI Taxonomy" id="157652"/>
    <lineage>
        <taxon>Eukaryota</taxon>
        <taxon>Viridiplantae</taxon>
        <taxon>Streptophyta</taxon>
        <taxon>Embryophyta</taxon>
        <taxon>Tracheophyta</taxon>
        <taxon>Spermatophyta</taxon>
        <taxon>Magnoliopsida</taxon>
        <taxon>eudicotyledons</taxon>
        <taxon>Gunneridae</taxon>
        <taxon>Pentapetalae</taxon>
        <taxon>rosids</taxon>
        <taxon>fabids</taxon>
        <taxon>Fabales</taxon>
        <taxon>Fabaceae</taxon>
        <taxon>Papilionoideae</taxon>
        <taxon>50 kb inversion clade</taxon>
        <taxon>NPAAA clade</taxon>
        <taxon>indigoferoid/millettioid clade</taxon>
        <taxon>Phaseoleae</taxon>
        <taxon>Mucuna</taxon>
    </lineage>
</organism>
<sequence>MESTSEAFIQSWPRRIGVGLIVSKMVGSGCSRHLSAGTTLPGRDDSWALIDPSFPYKEAHPLVHFLSKSPQSFPSHKASKGLDLHLL</sequence>
<feature type="non-terminal residue" evidence="1">
    <location>
        <position position="1"/>
    </location>
</feature>
<evidence type="ECO:0000313" key="1">
    <source>
        <dbReference type="EMBL" id="RDX96287.1"/>
    </source>
</evidence>
<dbReference type="Proteomes" id="UP000257109">
    <property type="component" value="Unassembled WGS sequence"/>
</dbReference>